<dbReference type="EMBL" id="AEJM01000001">
    <property type="protein sequence ID" value="EGY35329.1"/>
    <property type="molecule type" value="Genomic_DNA"/>
</dbReference>
<organism evidence="1 2">
    <name type="scientific">Aggregatibacter actinomycetemcomitans serotype e str. SC1083</name>
    <dbReference type="NCBI Taxonomy" id="907488"/>
    <lineage>
        <taxon>Bacteria</taxon>
        <taxon>Pseudomonadati</taxon>
        <taxon>Pseudomonadota</taxon>
        <taxon>Gammaproteobacteria</taxon>
        <taxon>Pasteurellales</taxon>
        <taxon>Pasteurellaceae</taxon>
        <taxon>Aggregatibacter</taxon>
    </lineage>
</organism>
<reference evidence="1 2" key="1">
    <citation type="submission" date="2010-10" db="EMBL/GenBank/DDBJ databases">
        <authorList>
            <person name="Chen C."/>
            <person name="Kittichotirat W."/>
            <person name="Asikainen S."/>
            <person name="Bumgarner R."/>
        </authorList>
    </citation>
    <scope>NUCLEOTIDE SEQUENCE [LARGE SCALE GENOMIC DNA]</scope>
    <source>
        <strain evidence="1 2">SC1083</strain>
    </source>
</reference>
<comment type="caution">
    <text evidence="1">The sequence shown here is derived from an EMBL/GenBank/DDBJ whole genome shotgun (WGS) entry which is preliminary data.</text>
</comment>
<dbReference type="InterPro" id="IPR036890">
    <property type="entry name" value="HATPase_C_sf"/>
</dbReference>
<dbReference type="Pfam" id="PF13589">
    <property type="entry name" value="HATPase_c_3"/>
    <property type="match status" value="1"/>
</dbReference>
<dbReference type="RefSeq" id="WP_005555330.1">
    <property type="nucleotide sequence ID" value="NZ_AEJM01000001.1"/>
</dbReference>
<evidence type="ECO:0000313" key="1">
    <source>
        <dbReference type="EMBL" id="EGY35329.1"/>
    </source>
</evidence>
<dbReference type="AlphaFoldDB" id="G4A5D9"/>
<proteinExistence type="predicted"/>
<sequence>MKINLRTAVSRLFPNHSFEMIYIEAIANALDADATEITIDINYNNSEFSSFKIIDNGVGIDEVRYQRFSNLMDAQDTSHKGQGRLVYLHYFDNINFESIYRKGQQIEKIVFNFNYNFDDSIYQKENIFSEETGTCVSFSGFSKDRLGSKESINSTRIKENILSEFLPAFHKMKEAGKNIKISINTNIDNNFSNEVISIDGIPEFECLEIESDYLKNISPRLSEKVSYDLFREPLSLYYYVEKTSKKTSIVTSFAIDNRAIKVPIIDKENYIDGFDAIFFLYSKCFDGQVNPTRQELTVDKNDLKEIKKIFKSKIQDIFREKVPDFHNLQEKEKKYLKDKYPHLIGYISEDDIGFSSKKDILFQARDKFFDDQ</sequence>
<name>G4A5D9_AGGAC</name>
<dbReference type="Proteomes" id="UP000005508">
    <property type="component" value="Unassembled WGS sequence"/>
</dbReference>
<protein>
    <submittedName>
        <fullName evidence="1">ATPase family protein</fullName>
    </submittedName>
</protein>
<dbReference type="Gene3D" id="3.30.565.10">
    <property type="entry name" value="Histidine kinase-like ATPase, C-terminal domain"/>
    <property type="match status" value="1"/>
</dbReference>
<gene>
    <name evidence="1" type="ORF">SC1083_0024</name>
</gene>
<evidence type="ECO:0000313" key="2">
    <source>
        <dbReference type="Proteomes" id="UP000005508"/>
    </source>
</evidence>
<accession>G4A5D9</accession>
<dbReference type="PATRIC" id="fig|907488.3.peg.23"/>
<dbReference type="SUPFAM" id="SSF55874">
    <property type="entry name" value="ATPase domain of HSP90 chaperone/DNA topoisomerase II/histidine kinase"/>
    <property type="match status" value="1"/>
</dbReference>